<keyword evidence="3" id="KW-1185">Reference proteome</keyword>
<gene>
    <name evidence="2" type="ORF">FEAC_20490</name>
</gene>
<dbReference type="EMBL" id="JXUW01000020">
    <property type="protein sequence ID" value="KJE76187.1"/>
    <property type="molecule type" value="Genomic_DNA"/>
</dbReference>
<sequence length="59" mass="6201">MARGVGLNTHTLGFKGSVAFTSAAIVLVRSRASPSNRAVRQAHGGGPRRQAMLLGNRRS</sequence>
<proteinExistence type="predicted"/>
<organism evidence="2 3">
    <name type="scientific">Ferrimicrobium acidiphilum DSM 19497</name>
    <dbReference type="NCBI Taxonomy" id="1121877"/>
    <lineage>
        <taxon>Bacteria</taxon>
        <taxon>Bacillati</taxon>
        <taxon>Actinomycetota</taxon>
        <taxon>Acidimicrobiia</taxon>
        <taxon>Acidimicrobiales</taxon>
        <taxon>Acidimicrobiaceae</taxon>
        <taxon>Ferrimicrobium</taxon>
    </lineage>
</organism>
<dbReference type="AlphaFoldDB" id="A0A0D8FV99"/>
<feature type="region of interest" description="Disordered" evidence="1">
    <location>
        <begin position="32"/>
        <end position="59"/>
    </location>
</feature>
<dbReference type="Proteomes" id="UP000032336">
    <property type="component" value="Unassembled WGS sequence"/>
</dbReference>
<reference evidence="2 3" key="1">
    <citation type="submission" date="2015-01" db="EMBL/GenBank/DDBJ databases">
        <title>Draft genome of the acidophilic iron oxidizer Ferrimicrobium acidiphilum strain T23.</title>
        <authorList>
            <person name="Poehlein A."/>
            <person name="Eisen S."/>
            <person name="Schloemann M."/>
            <person name="Johnson B.D."/>
            <person name="Daniel R."/>
            <person name="Muehling M."/>
        </authorList>
    </citation>
    <scope>NUCLEOTIDE SEQUENCE [LARGE SCALE GENOMIC DNA]</scope>
    <source>
        <strain evidence="2 3">T23</strain>
    </source>
</reference>
<comment type="caution">
    <text evidence="2">The sequence shown here is derived from an EMBL/GenBank/DDBJ whole genome shotgun (WGS) entry which is preliminary data.</text>
</comment>
<protein>
    <submittedName>
        <fullName evidence="2">Uncharacterized protein</fullName>
    </submittedName>
</protein>
<evidence type="ECO:0000313" key="2">
    <source>
        <dbReference type="EMBL" id="KJE76187.1"/>
    </source>
</evidence>
<evidence type="ECO:0000313" key="3">
    <source>
        <dbReference type="Proteomes" id="UP000032336"/>
    </source>
</evidence>
<evidence type="ECO:0000256" key="1">
    <source>
        <dbReference type="SAM" id="MobiDB-lite"/>
    </source>
</evidence>
<accession>A0A0D8FV99</accession>
<name>A0A0D8FV99_9ACTN</name>